<evidence type="ECO:0000313" key="6">
    <source>
        <dbReference type="Proteomes" id="UP000238220"/>
    </source>
</evidence>
<evidence type="ECO:0000313" key="5">
    <source>
        <dbReference type="EMBL" id="PPE71871.1"/>
    </source>
</evidence>
<dbReference type="InterPro" id="IPR036291">
    <property type="entry name" value="NAD(P)-bd_dom_sf"/>
</dbReference>
<dbReference type="OrthoDB" id="9810734at2"/>
<proteinExistence type="inferred from homology"/>
<dbReference type="Proteomes" id="UP000238220">
    <property type="component" value="Unassembled WGS sequence"/>
</dbReference>
<feature type="domain" description="Ketoreductase" evidence="4">
    <location>
        <begin position="3"/>
        <end position="134"/>
    </location>
</feature>
<reference evidence="5 6" key="1">
    <citation type="submission" date="2018-02" db="EMBL/GenBank/DDBJ databases">
        <title>Genome sequencing of Solimonas sp. HR-BB.</title>
        <authorList>
            <person name="Lee Y."/>
            <person name="Jeon C.O."/>
        </authorList>
    </citation>
    <scope>NUCLEOTIDE SEQUENCE [LARGE SCALE GENOMIC DNA]</scope>
    <source>
        <strain evidence="5 6">HR-BB</strain>
    </source>
</reference>
<dbReference type="SUPFAM" id="SSF51735">
    <property type="entry name" value="NAD(P)-binding Rossmann-fold domains"/>
    <property type="match status" value="1"/>
</dbReference>
<dbReference type="SMART" id="SM00822">
    <property type="entry name" value="PKS_KR"/>
    <property type="match status" value="1"/>
</dbReference>
<keyword evidence="2" id="KW-0560">Oxidoreductase</keyword>
<protein>
    <submittedName>
        <fullName evidence="5">NAD(P)-dependent oxidoreductase</fullName>
    </submittedName>
</protein>
<evidence type="ECO:0000256" key="2">
    <source>
        <dbReference type="ARBA" id="ARBA00023002"/>
    </source>
</evidence>
<organism evidence="5 6">
    <name type="scientific">Solimonas fluminis</name>
    <dbReference type="NCBI Taxonomy" id="2086571"/>
    <lineage>
        <taxon>Bacteria</taxon>
        <taxon>Pseudomonadati</taxon>
        <taxon>Pseudomonadota</taxon>
        <taxon>Gammaproteobacteria</taxon>
        <taxon>Nevskiales</taxon>
        <taxon>Nevskiaceae</taxon>
        <taxon>Solimonas</taxon>
    </lineage>
</organism>
<evidence type="ECO:0000259" key="4">
    <source>
        <dbReference type="SMART" id="SM00822"/>
    </source>
</evidence>
<dbReference type="PANTHER" id="PTHR44196">
    <property type="entry name" value="DEHYDROGENASE/REDUCTASE SDR FAMILY MEMBER 7B"/>
    <property type="match status" value="1"/>
</dbReference>
<dbReference type="InterPro" id="IPR002347">
    <property type="entry name" value="SDR_fam"/>
</dbReference>
<dbReference type="Gene3D" id="3.40.50.720">
    <property type="entry name" value="NAD(P)-binding Rossmann-like Domain"/>
    <property type="match status" value="1"/>
</dbReference>
<dbReference type="CDD" id="cd05233">
    <property type="entry name" value="SDR_c"/>
    <property type="match status" value="1"/>
</dbReference>
<dbReference type="PRINTS" id="PR00081">
    <property type="entry name" value="GDHRDH"/>
</dbReference>
<gene>
    <name evidence="5" type="ORF">C3942_21385</name>
</gene>
<dbReference type="GO" id="GO:0016020">
    <property type="term" value="C:membrane"/>
    <property type="evidence" value="ECO:0007669"/>
    <property type="project" value="TreeGrafter"/>
</dbReference>
<comment type="similarity">
    <text evidence="1 3">Belongs to the short-chain dehydrogenases/reductases (SDR) family.</text>
</comment>
<dbReference type="PANTHER" id="PTHR44196:SF1">
    <property type="entry name" value="DEHYDROGENASE_REDUCTASE SDR FAMILY MEMBER 7B"/>
    <property type="match status" value="1"/>
</dbReference>
<dbReference type="Pfam" id="PF00106">
    <property type="entry name" value="adh_short"/>
    <property type="match status" value="1"/>
</dbReference>
<evidence type="ECO:0000256" key="3">
    <source>
        <dbReference type="RuleBase" id="RU000363"/>
    </source>
</evidence>
<dbReference type="InterPro" id="IPR057326">
    <property type="entry name" value="KR_dom"/>
</dbReference>
<accession>A0A2S5TA52</accession>
<sequence>MSKTLVITGAGVGLGRALARRFHRDGENVVLLGRTAAKVEALAAELGERALAVACDVASPDSVRAAFAEIAKHHPRLDVLVNNAAVYEPFLIAEASDAQILQAVTTNLAGPMLCARAAIPLMGRGSHIINVSSESVGFKFPFMVAYQSSKAGLERFSEGLFHELEPAGIRVTNVRAGQMMEEGKTFSMDPQLALRFREATLAAGLNLRERPISHVNSVTEVFRALVDLPADVQLVSVNVAARRAG</sequence>
<dbReference type="PRINTS" id="PR00080">
    <property type="entry name" value="SDRFAMILY"/>
</dbReference>
<dbReference type="AlphaFoldDB" id="A0A2S5TA52"/>
<keyword evidence="6" id="KW-1185">Reference proteome</keyword>
<dbReference type="GO" id="GO:0016491">
    <property type="term" value="F:oxidoreductase activity"/>
    <property type="evidence" value="ECO:0007669"/>
    <property type="project" value="UniProtKB-KW"/>
</dbReference>
<evidence type="ECO:0000256" key="1">
    <source>
        <dbReference type="ARBA" id="ARBA00006484"/>
    </source>
</evidence>
<comment type="caution">
    <text evidence="5">The sequence shown here is derived from an EMBL/GenBank/DDBJ whole genome shotgun (WGS) entry which is preliminary data.</text>
</comment>
<dbReference type="RefSeq" id="WP_104232406.1">
    <property type="nucleotide sequence ID" value="NZ_PSNW01000019.1"/>
</dbReference>
<name>A0A2S5TA52_9GAMM</name>
<dbReference type="EMBL" id="PSNW01000019">
    <property type="protein sequence ID" value="PPE71871.1"/>
    <property type="molecule type" value="Genomic_DNA"/>
</dbReference>